<keyword evidence="3 6" id="KW-0812">Transmembrane</keyword>
<organism evidence="7 8">
    <name type="scientific">Denitromonas halophila</name>
    <dbReference type="NCBI Taxonomy" id="1629404"/>
    <lineage>
        <taxon>Bacteria</taxon>
        <taxon>Pseudomonadati</taxon>
        <taxon>Pseudomonadota</taxon>
        <taxon>Betaproteobacteria</taxon>
        <taxon>Rhodocyclales</taxon>
        <taxon>Zoogloeaceae</taxon>
        <taxon>Denitromonas</taxon>
    </lineage>
</organism>
<dbReference type="EMBL" id="VMNK01000005">
    <property type="protein sequence ID" value="TVO58046.1"/>
    <property type="molecule type" value="Genomic_DNA"/>
</dbReference>
<evidence type="ECO:0000256" key="2">
    <source>
        <dbReference type="ARBA" id="ARBA00008564"/>
    </source>
</evidence>
<evidence type="ECO:0000256" key="5">
    <source>
        <dbReference type="ARBA" id="ARBA00023136"/>
    </source>
</evidence>
<keyword evidence="5 6" id="KW-0472">Membrane</keyword>
<dbReference type="InterPro" id="IPR003339">
    <property type="entry name" value="ABC/ECF_trnsptr_transmembrane"/>
</dbReference>
<sequence>MLADVMVLHPAAMLTLWAGVAVFVQTLPAPTLWFAALGVLAVALWVNRLRTIKLIRRIRILLVMIALMFAFATPGTAVFADGASWSPTYDGLRLGATHAARLLAMVSLVSILLSKMPVAHLVLALHVLASALRPLGVSPERAAVRLSLVLAELDGPRMRWRDWLETVEAPATQGALRLEALPWRVQDHGAVALVFFAGLVWWWV</sequence>
<evidence type="ECO:0000256" key="6">
    <source>
        <dbReference type="SAM" id="Phobius"/>
    </source>
</evidence>
<reference evidence="7 8" key="1">
    <citation type="submission" date="2019-07" db="EMBL/GenBank/DDBJ databases">
        <title>The pathways for chlorine oxyanion respiration interact through the shared metabolite chlorate.</title>
        <authorList>
            <person name="Barnum T.P."/>
            <person name="Cheng Y."/>
            <person name="Hill K.A."/>
            <person name="Lucas L.N."/>
            <person name="Carlson H.K."/>
            <person name="Coates J.D."/>
        </authorList>
    </citation>
    <scope>NUCLEOTIDE SEQUENCE [LARGE SCALE GENOMIC DNA]</scope>
    <source>
        <strain evidence="7 8">SFB-3</strain>
    </source>
</reference>
<comment type="caution">
    <text evidence="7">The sequence shown here is derived from an EMBL/GenBank/DDBJ whole genome shotgun (WGS) entry which is preliminary data.</text>
</comment>
<feature type="transmembrane region" description="Helical" evidence="6">
    <location>
        <begin position="58"/>
        <end position="80"/>
    </location>
</feature>
<dbReference type="AlphaFoldDB" id="A0A557QYW5"/>
<name>A0A557QYW5_9RHOO</name>
<comment type="subcellular location">
    <subcellularLocation>
        <location evidence="1">Membrane</location>
        <topology evidence="1">Multi-pass membrane protein</topology>
    </subcellularLocation>
</comment>
<dbReference type="Proteomes" id="UP000319502">
    <property type="component" value="Unassembled WGS sequence"/>
</dbReference>
<evidence type="ECO:0000256" key="3">
    <source>
        <dbReference type="ARBA" id="ARBA00022692"/>
    </source>
</evidence>
<comment type="similarity">
    <text evidence="2">Belongs to the CbiQ family.</text>
</comment>
<keyword evidence="4 6" id="KW-1133">Transmembrane helix</keyword>
<feature type="transmembrane region" description="Helical" evidence="6">
    <location>
        <begin position="30"/>
        <end position="46"/>
    </location>
</feature>
<dbReference type="Pfam" id="PF02361">
    <property type="entry name" value="CbiQ"/>
    <property type="match status" value="1"/>
</dbReference>
<keyword evidence="8" id="KW-1185">Reference proteome</keyword>
<proteinExistence type="inferred from homology"/>
<evidence type="ECO:0008006" key="9">
    <source>
        <dbReference type="Google" id="ProtNLM"/>
    </source>
</evidence>
<dbReference type="CDD" id="cd16914">
    <property type="entry name" value="EcfT"/>
    <property type="match status" value="1"/>
</dbReference>
<dbReference type="GO" id="GO:0005886">
    <property type="term" value="C:plasma membrane"/>
    <property type="evidence" value="ECO:0007669"/>
    <property type="project" value="UniProtKB-ARBA"/>
</dbReference>
<gene>
    <name evidence="7" type="ORF">FHP91_06495</name>
</gene>
<evidence type="ECO:0000256" key="1">
    <source>
        <dbReference type="ARBA" id="ARBA00004141"/>
    </source>
</evidence>
<protein>
    <recommendedName>
        <fullName evidence="9">Energy-coupling factor transporter transmembrane protein EcfT</fullName>
    </recommendedName>
</protein>
<evidence type="ECO:0000313" key="8">
    <source>
        <dbReference type="Proteomes" id="UP000319502"/>
    </source>
</evidence>
<feature type="transmembrane region" description="Helical" evidence="6">
    <location>
        <begin position="100"/>
        <end position="125"/>
    </location>
</feature>
<evidence type="ECO:0000313" key="7">
    <source>
        <dbReference type="EMBL" id="TVO58046.1"/>
    </source>
</evidence>
<accession>A0A557QYW5</accession>
<feature type="transmembrane region" description="Helical" evidence="6">
    <location>
        <begin position="7"/>
        <end position="24"/>
    </location>
</feature>
<dbReference type="RefSeq" id="WP_144308817.1">
    <property type="nucleotide sequence ID" value="NZ_VMNK01000005.1"/>
</dbReference>
<evidence type="ECO:0000256" key="4">
    <source>
        <dbReference type="ARBA" id="ARBA00022989"/>
    </source>
</evidence>